<dbReference type="GO" id="GO:0003677">
    <property type="term" value="F:DNA binding"/>
    <property type="evidence" value="ECO:0007669"/>
    <property type="project" value="InterPro"/>
</dbReference>
<reference evidence="3 4" key="1">
    <citation type="journal article" date="2005" name="PLoS Biol.">
        <title>The genomes of Oryza sativa: a history of duplications.</title>
        <authorList>
            <person name="Yu J."/>
            <person name="Wang J."/>
            <person name="Lin W."/>
            <person name="Li S."/>
            <person name="Li H."/>
            <person name="Zhou J."/>
            <person name="Ni P."/>
            <person name="Dong W."/>
            <person name="Hu S."/>
            <person name="Zeng C."/>
            <person name="Zhang J."/>
            <person name="Zhang Y."/>
            <person name="Li R."/>
            <person name="Xu Z."/>
            <person name="Li S."/>
            <person name="Li X."/>
            <person name="Zheng H."/>
            <person name="Cong L."/>
            <person name="Lin L."/>
            <person name="Yin J."/>
            <person name="Geng J."/>
            <person name="Li G."/>
            <person name="Shi J."/>
            <person name="Liu J."/>
            <person name="Lv H."/>
            <person name="Li J."/>
            <person name="Wang J."/>
            <person name="Deng Y."/>
            <person name="Ran L."/>
            <person name="Shi X."/>
            <person name="Wang X."/>
            <person name="Wu Q."/>
            <person name="Li C."/>
            <person name="Ren X."/>
            <person name="Wang J."/>
            <person name="Wang X."/>
            <person name="Li D."/>
            <person name="Liu D."/>
            <person name="Zhang X."/>
            <person name="Ji Z."/>
            <person name="Zhao W."/>
            <person name="Sun Y."/>
            <person name="Zhang Z."/>
            <person name="Bao J."/>
            <person name="Han Y."/>
            <person name="Dong L."/>
            <person name="Ji J."/>
            <person name="Chen P."/>
            <person name="Wu S."/>
            <person name="Liu J."/>
            <person name="Xiao Y."/>
            <person name="Bu D."/>
            <person name="Tan J."/>
            <person name="Yang L."/>
            <person name="Ye C."/>
            <person name="Zhang J."/>
            <person name="Xu J."/>
            <person name="Zhou Y."/>
            <person name="Yu Y."/>
            <person name="Zhang B."/>
            <person name="Zhuang S."/>
            <person name="Wei H."/>
            <person name="Liu B."/>
            <person name="Lei M."/>
            <person name="Yu H."/>
            <person name="Li Y."/>
            <person name="Xu H."/>
            <person name="Wei S."/>
            <person name="He X."/>
            <person name="Fang L."/>
            <person name="Zhang Z."/>
            <person name="Zhang Y."/>
            <person name="Huang X."/>
            <person name="Su Z."/>
            <person name="Tong W."/>
            <person name="Li J."/>
            <person name="Tong Z."/>
            <person name="Li S."/>
            <person name="Ye J."/>
            <person name="Wang L."/>
            <person name="Fang L."/>
            <person name="Lei T."/>
            <person name="Chen C."/>
            <person name="Chen H."/>
            <person name="Xu Z."/>
            <person name="Li H."/>
            <person name="Huang H."/>
            <person name="Zhang F."/>
            <person name="Xu H."/>
            <person name="Li N."/>
            <person name="Zhao C."/>
            <person name="Li S."/>
            <person name="Dong L."/>
            <person name="Huang Y."/>
            <person name="Li L."/>
            <person name="Xi Y."/>
            <person name="Qi Q."/>
            <person name="Li W."/>
            <person name="Zhang B."/>
            <person name="Hu W."/>
            <person name="Zhang Y."/>
            <person name="Tian X."/>
            <person name="Jiao Y."/>
            <person name="Liang X."/>
            <person name="Jin J."/>
            <person name="Gao L."/>
            <person name="Zheng W."/>
            <person name="Hao B."/>
            <person name="Liu S."/>
            <person name="Wang W."/>
            <person name="Yuan L."/>
            <person name="Cao M."/>
            <person name="McDermott J."/>
            <person name="Samudrala R."/>
            <person name="Wang J."/>
            <person name="Wong G.K."/>
            <person name="Yang H."/>
        </authorList>
    </citation>
    <scope>NUCLEOTIDE SEQUENCE [LARGE SCALE GENOMIC DNA]</scope>
    <source>
        <strain evidence="4">cv. 93-11</strain>
    </source>
</reference>
<dbReference type="EMBL" id="CM000130">
    <property type="protein sequence ID" value="EEC78736.1"/>
    <property type="molecule type" value="Genomic_DNA"/>
</dbReference>
<name>B8AZG1_ORYSI</name>
<evidence type="ECO:0000256" key="1">
    <source>
        <dbReference type="SAM" id="MobiDB-lite"/>
    </source>
</evidence>
<organism evidence="3 4">
    <name type="scientific">Oryza sativa subsp. indica</name>
    <name type="common">Rice</name>
    <dbReference type="NCBI Taxonomy" id="39946"/>
    <lineage>
        <taxon>Eukaryota</taxon>
        <taxon>Viridiplantae</taxon>
        <taxon>Streptophyta</taxon>
        <taxon>Embryophyta</taxon>
        <taxon>Tracheophyta</taxon>
        <taxon>Spermatophyta</taxon>
        <taxon>Magnoliopsida</taxon>
        <taxon>Liliopsida</taxon>
        <taxon>Poales</taxon>
        <taxon>Poaceae</taxon>
        <taxon>BOP clade</taxon>
        <taxon>Oryzoideae</taxon>
        <taxon>Oryzeae</taxon>
        <taxon>Oryzinae</taxon>
        <taxon>Oryza</taxon>
        <taxon>Oryza sativa</taxon>
    </lineage>
</organism>
<dbReference type="PANTHER" id="PTHR23272">
    <property type="entry name" value="BED FINGER-RELATED"/>
    <property type="match status" value="1"/>
</dbReference>
<evidence type="ECO:0000313" key="4">
    <source>
        <dbReference type="Proteomes" id="UP000007015"/>
    </source>
</evidence>
<evidence type="ECO:0000313" key="3">
    <source>
        <dbReference type="EMBL" id="EEC78736.1"/>
    </source>
</evidence>
<evidence type="ECO:0000259" key="2">
    <source>
        <dbReference type="Pfam" id="PF14372"/>
    </source>
</evidence>
<dbReference type="Pfam" id="PF14372">
    <property type="entry name" value="hAT-like_RNase-H"/>
    <property type="match status" value="1"/>
</dbReference>
<dbReference type="Proteomes" id="UP000007015">
    <property type="component" value="Chromosome 5"/>
</dbReference>
<dbReference type="Gramene" id="BGIOSGA018555-TA">
    <property type="protein sequence ID" value="BGIOSGA018555-PA"/>
    <property type="gene ID" value="BGIOSGA018555"/>
</dbReference>
<dbReference type="PANTHER" id="PTHR23272:SF161">
    <property type="entry name" value="ZINC FINGER BED DOMAIN-CONTAINING PROTEIN RICESLEEPER 1-LIKE"/>
    <property type="match status" value="1"/>
</dbReference>
<sequence>MKDMLTDMKDKFDKYWKLSWMALCIPIILYPRFTLSFLEFHFGPAFGKRAKPRLERLKTTLEGMFNEYAQQTINLGSTQQWGGNVEMDIGSCDELAYWDQHVSLTAPPRIVASSKLKNYLLKPPLPRGSIQNLTIPILSGEGAIPLQRCDGTVALPEKGCVGGNDASIQHRRRGGGTRAGLEGRAEGAHGGSATPTGARGVMADTAVSHG</sequence>
<dbReference type="HOGENOM" id="CLU_1311949_0_0_1"/>
<dbReference type="InterPro" id="IPR025525">
    <property type="entry name" value="hAT-like_transposase_RNase-H"/>
</dbReference>
<protein>
    <recommendedName>
        <fullName evidence="2">hAT-like transposase RNase-H fold domain-containing protein</fullName>
    </recommendedName>
</protein>
<feature type="region of interest" description="Disordered" evidence="1">
    <location>
        <begin position="165"/>
        <end position="199"/>
    </location>
</feature>
<feature type="domain" description="hAT-like transposase RNase-H fold" evidence="2">
    <location>
        <begin position="1"/>
        <end position="68"/>
    </location>
</feature>
<gene>
    <name evidence="3" type="ORF">OsI_18940</name>
</gene>
<dbReference type="AlphaFoldDB" id="B8AZG1"/>
<proteinExistence type="predicted"/>
<accession>B8AZG1</accession>
<keyword evidence="4" id="KW-1185">Reference proteome</keyword>